<dbReference type="InterPro" id="IPR003661">
    <property type="entry name" value="HisK_dim/P_dom"/>
</dbReference>
<gene>
    <name evidence="12" type="primary">sasA_13</name>
    <name evidence="12" type="ORF">PAECIP111893_02781</name>
</gene>
<dbReference type="Proteomes" id="UP000838686">
    <property type="component" value="Unassembled WGS sequence"/>
</dbReference>
<evidence type="ECO:0000313" key="12">
    <source>
        <dbReference type="EMBL" id="CAH1207788.1"/>
    </source>
</evidence>
<evidence type="ECO:0000256" key="8">
    <source>
        <dbReference type="ARBA" id="ARBA00022840"/>
    </source>
</evidence>
<proteinExistence type="predicted"/>
<dbReference type="PANTHER" id="PTHR45453:SF1">
    <property type="entry name" value="PHOSPHATE REGULON SENSOR PROTEIN PHOR"/>
    <property type="match status" value="1"/>
</dbReference>
<comment type="catalytic activity">
    <reaction evidence="1">
        <text>ATP + protein L-histidine = ADP + protein N-phospho-L-histidine.</text>
        <dbReference type="EC" id="2.7.13.3"/>
    </reaction>
</comment>
<feature type="transmembrane region" description="Helical" evidence="10">
    <location>
        <begin position="267"/>
        <end position="290"/>
    </location>
</feature>
<comment type="caution">
    <text evidence="12">The sequence shown here is derived from an EMBL/GenBank/DDBJ whole genome shotgun (WGS) entry which is preliminary data.</text>
</comment>
<dbReference type="Pfam" id="PF00512">
    <property type="entry name" value="HisKA"/>
    <property type="match status" value="1"/>
</dbReference>
<evidence type="ECO:0000256" key="5">
    <source>
        <dbReference type="ARBA" id="ARBA00022679"/>
    </source>
</evidence>
<keyword evidence="9" id="KW-0902">Two-component regulatory system</keyword>
<accession>A0ABN8GIC4</accession>
<dbReference type="InterPro" id="IPR005467">
    <property type="entry name" value="His_kinase_dom"/>
</dbReference>
<organism evidence="12 13">
    <name type="scientific">Paenibacillus plantiphilus</name>
    <dbReference type="NCBI Taxonomy" id="2905650"/>
    <lineage>
        <taxon>Bacteria</taxon>
        <taxon>Bacillati</taxon>
        <taxon>Bacillota</taxon>
        <taxon>Bacilli</taxon>
        <taxon>Bacillales</taxon>
        <taxon>Paenibacillaceae</taxon>
        <taxon>Paenibacillus</taxon>
    </lineage>
</organism>
<dbReference type="Gene3D" id="3.30.565.10">
    <property type="entry name" value="Histidine kinase-like ATPase, C-terminal domain"/>
    <property type="match status" value="1"/>
</dbReference>
<dbReference type="SMART" id="SM00387">
    <property type="entry name" value="HATPase_c"/>
    <property type="match status" value="1"/>
</dbReference>
<keyword evidence="5 12" id="KW-0808">Transferase</keyword>
<evidence type="ECO:0000256" key="6">
    <source>
        <dbReference type="ARBA" id="ARBA00022741"/>
    </source>
</evidence>
<feature type="transmembrane region" description="Helical" evidence="10">
    <location>
        <begin position="12"/>
        <end position="34"/>
    </location>
</feature>
<dbReference type="SUPFAM" id="SSF55874">
    <property type="entry name" value="ATPase domain of HSP90 chaperone/DNA topoisomerase II/histidine kinase"/>
    <property type="match status" value="1"/>
</dbReference>
<keyword evidence="10" id="KW-0812">Transmembrane</keyword>
<reference evidence="12" key="1">
    <citation type="submission" date="2022-01" db="EMBL/GenBank/DDBJ databases">
        <authorList>
            <person name="Criscuolo A."/>
        </authorList>
    </citation>
    <scope>NUCLEOTIDE SEQUENCE</scope>
    <source>
        <strain evidence="12">CIP111893</strain>
    </source>
</reference>
<keyword evidence="4" id="KW-0597">Phosphoprotein</keyword>
<keyword evidence="8" id="KW-0067">ATP-binding</keyword>
<dbReference type="PROSITE" id="PS50109">
    <property type="entry name" value="HIS_KIN"/>
    <property type="match status" value="1"/>
</dbReference>
<dbReference type="Pfam" id="PF02518">
    <property type="entry name" value="HATPase_c"/>
    <property type="match status" value="1"/>
</dbReference>
<dbReference type="RefSeq" id="WP_236343088.1">
    <property type="nucleotide sequence ID" value="NZ_CAKMMF010000014.1"/>
</dbReference>
<evidence type="ECO:0000256" key="4">
    <source>
        <dbReference type="ARBA" id="ARBA00022553"/>
    </source>
</evidence>
<dbReference type="InterPro" id="IPR003594">
    <property type="entry name" value="HATPase_dom"/>
</dbReference>
<feature type="domain" description="Histidine kinase" evidence="11">
    <location>
        <begin position="373"/>
        <end position="589"/>
    </location>
</feature>
<evidence type="ECO:0000256" key="10">
    <source>
        <dbReference type="SAM" id="Phobius"/>
    </source>
</evidence>
<keyword evidence="7" id="KW-0418">Kinase</keyword>
<keyword evidence="6" id="KW-0547">Nucleotide-binding</keyword>
<dbReference type="InterPro" id="IPR004358">
    <property type="entry name" value="Sig_transdc_His_kin-like_C"/>
</dbReference>
<evidence type="ECO:0000313" key="13">
    <source>
        <dbReference type="Proteomes" id="UP000838686"/>
    </source>
</evidence>
<dbReference type="SMART" id="SM00388">
    <property type="entry name" value="HisKA"/>
    <property type="match status" value="1"/>
</dbReference>
<dbReference type="PRINTS" id="PR00344">
    <property type="entry name" value="BCTRLSENSOR"/>
</dbReference>
<comment type="subcellular location">
    <subcellularLocation>
        <location evidence="2">Membrane</location>
    </subcellularLocation>
</comment>
<dbReference type="CDD" id="cd00075">
    <property type="entry name" value="HATPase"/>
    <property type="match status" value="1"/>
</dbReference>
<keyword evidence="10" id="KW-1133">Transmembrane helix</keyword>
<dbReference type="EC" id="2.7.13.3" evidence="3"/>
<protein>
    <recommendedName>
        <fullName evidence="3">histidine kinase</fullName>
        <ecNumber evidence="3">2.7.13.3</ecNumber>
    </recommendedName>
</protein>
<keyword evidence="10" id="KW-0472">Membrane</keyword>
<evidence type="ECO:0000256" key="9">
    <source>
        <dbReference type="ARBA" id="ARBA00023012"/>
    </source>
</evidence>
<dbReference type="GO" id="GO:0016740">
    <property type="term" value="F:transferase activity"/>
    <property type="evidence" value="ECO:0007669"/>
    <property type="project" value="UniProtKB-KW"/>
</dbReference>
<dbReference type="InterPro" id="IPR036097">
    <property type="entry name" value="HisK_dim/P_sf"/>
</dbReference>
<dbReference type="EMBL" id="CAKMMF010000014">
    <property type="protein sequence ID" value="CAH1207788.1"/>
    <property type="molecule type" value="Genomic_DNA"/>
</dbReference>
<evidence type="ECO:0000256" key="1">
    <source>
        <dbReference type="ARBA" id="ARBA00000085"/>
    </source>
</evidence>
<dbReference type="InterPro" id="IPR036890">
    <property type="entry name" value="HATPase_C_sf"/>
</dbReference>
<evidence type="ECO:0000256" key="7">
    <source>
        <dbReference type="ARBA" id="ARBA00022777"/>
    </source>
</evidence>
<evidence type="ECO:0000256" key="2">
    <source>
        <dbReference type="ARBA" id="ARBA00004370"/>
    </source>
</evidence>
<dbReference type="Gene3D" id="1.10.287.130">
    <property type="match status" value="1"/>
</dbReference>
<name>A0ABN8GIC4_9BACL</name>
<sequence>MSIKRRLTIRYILQLALAGLFILILAFITIVWMLTKLTDIEMKRDFASVGLSKLISTSTTTPEGIQFDPELLETVRSSGSWLQTMDERGRITRSYFTPDDVPTAYAPGELIDYWNGVKPFPYRLSLWIQEKDGLNYTLIYGTRSKAYSLLQEIVRHSETSSPAGANEEPVLKLPDPLAAELDHAGAWLQLLAPDGAEVASYNKPDNTLSHYTVQELAMRSHYKDNYGVELASHYEPETGQTWVLNIPEADGAPLAAPKLLFSPELKVLLTGLAVLLSSSFIVFLLLSLWYGHRFGAPVLYMLNWIRALGQGNYEEPKDRKGMSPSRNKKNVRNRRFRVYTDVLDSLESLSNTLRRDEEHRRIADRTREEWIAGVTHDLKTPLSSIMGYAHMLQAESYSWSDTEVRQFAHTMTEKSTYMDGLINDLSLTYRLRNGDIPCENEQVEMNAYLQEMVKRAASNPAYGGDRIICHTSDHPFFASIHPAWFERVVENLVANALLHNPADTRLTVSLHTSFTERMTVEFRDNGNGMDAETAGMLFERYYRGTSTDISPMGSGLGMAITKELVQAMGGRIEVKTAPGEGTSISLIWD</sequence>
<evidence type="ECO:0000259" key="11">
    <source>
        <dbReference type="PROSITE" id="PS50109"/>
    </source>
</evidence>
<dbReference type="InterPro" id="IPR050351">
    <property type="entry name" value="BphY/WalK/GraS-like"/>
</dbReference>
<dbReference type="CDD" id="cd00082">
    <property type="entry name" value="HisKA"/>
    <property type="match status" value="1"/>
</dbReference>
<keyword evidence="13" id="KW-1185">Reference proteome</keyword>
<dbReference type="PANTHER" id="PTHR45453">
    <property type="entry name" value="PHOSPHATE REGULON SENSOR PROTEIN PHOR"/>
    <property type="match status" value="1"/>
</dbReference>
<dbReference type="SUPFAM" id="SSF47384">
    <property type="entry name" value="Homodimeric domain of signal transducing histidine kinase"/>
    <property type="match status" value="1"/>
</dbReference>
<evidence type="ECO:0000256" key="3">
    <source>
        <dbReference type="ARBA" id="ARBA00012438"/>
    </source>
</evidence>